<dbReference type="CDD" id="cd03789">
    <property type="entry name" value="GT9_LPS_heptosyltransferase"/>
    <property type="match status" value="1"/>
</dbReference>
<evidence type="ECO:0000256" key="3">
    <source>
        <dbReference type="SAM" id="MobiDB-lite"/>
    </source>
</evidence>
<evidence type="ECO:0000256" key="1">
    <source>
        <dbReference type="ARBA" id="ARBA00022676"/>
    </source>
</evidence>
<evidence type="ECO:0000313" key="4">
    <source>
        <dbReference type="EMBL" id="EHY90838.1"/>
    </source>
</evidence>
<sequence length="332" mass="34243">MLVLRALGLGDLLTAVPALRALRRARPDDRILLAAPEPLAPLVRLLDAEVELLPTAGLSALPAVPPVDLAVNLHGSGPESIADLRGTRPRRLLTHRHPDHPDLDGPEWKRDQHEVARWCGLLAYAGVPADPTDLTLRRPATPSPAPGAVIVHPGAASAARRWPPQRFAAVARALADDLAGTSARVLVTGSAEERALATAVATDAGLGPEAVFAGHDLAELAALVAGARLVVCGDTGVGHLATAFETPSVLLFGPTPPSRWGPPADRPRHVVLWAGTVGDPHASTPDPGLVRIATPTVVDAARTLLAGGAPCRTARTTQTASPSVSSAPATSD</sequence>
<keyword evidence="5" id="KW-1185">Reference proteome</keyword>
<keyword evidence="2" id="KW-0808">Transferase</keyword>
<dbReference type="GO" id="GO:0008713">
    <property type="term" value="F:ADP-heptose-lipopolysaccharide heptosyltransferase activity"/>
    <property type="evidence" value="ECO:0007669"/>
    <property type="project" value="TreeGrafter"/>
</dbReference>
<feature type="compositionally biased region" description="Low complexity" evidence="3">
    <location>
        <begin position="316"/>
        <end position="332"/>
    </location>
</feature>
<proteinExistence type="predicted"/>
<gene>
    <name evidence="4" type="ORF">SacazDRAFT_03982</name>
</gene>
<dbReference type="Pfam" id="PF01075">
    <property type="entry name" value="Glyco_transf_9"/>
    <property type="match status" value="1"/>
</dbReference>
<accession>H8GCR5</accession>
<dbReference type="GO" id="GO:0009244">
    <property type="term" value="P:lipopolysaccharide core region biosynthetic process"/>
    <property type="evidence" value="ECO:0007669"/>
    <property type="project" value="TreeGrafter"/>
</dbReference>
<dbReference type="SUPFAM" id="SSF53756">
    <property type="entry name" value="UDP-Glycosyltransferase/glycogen phosphorylase"/>
    <property type="match status" value="1"/>
</dbReference>
<protein>
    <submittedName>
        <fullName evidence="4">ADP-heptose:LPS heptosyltransferase</fullName>
    </submittedName>
</protein>
<organism evidence="4 5">
    <name type="scientific">Saccharomonospora azurea NA-128</name>
    <dbReference type="NCBI Taxonomy" id="882081"/>
    <lineage>
        <taxon>Bacteria</taxon>
        <taxon>Bacillati</taxon>
        <taxon>Actinomycetota</taxon>
        <taxon>Actinomycetes</taxon>
        <taxon>Pseudonocardiales</taxon>
        <taxon>Pseudonocardiaceae</taxon>
        <taxon>Saccharomonospora</taxon>
    </lineage>
</organism>
<keyword evidence="1" id="KW-0328">Glycosyltransferase</keyword>
<dbReference type="PANTHER" id="PTHR30160:SF1">
    <property type="entry name" value="LIPOPOLYSACCHARIDE 1,2-N-ACETYLGLUCOSAMINETRANSFERASE-RELATED"/>
    <property type="match status" value="1"/>
</dbReference>
<dbReference type="Gene3D" id="3.40.50.2000">
    <property type="entry name" value="Glycogen Phosphorylase B"/>
    <property type="match status" value="2"/>
</dbReference>
<dbReference type="HOGENOM" id="CLU_038371_0_1_11"/>
<evidence type="ECO:0000256" key="2">
    <source>
        <dbReference type="ARBA" id="ARBA00022679"/>
    </source>
</evidence>
<dbReference type="PANTHER" id="PTHR30160">
    <property type="entry name" value="TETRAACYLDISACCHARIDE 4'-KINASE-RELATED"/>
    <property type="match status" value="1"/>
</dbReference>
<name>H8GCR5_9PSEU</name>
<dbReference type="InterPro" id="IPR051199">
    <property type="entry name" value="LPS_LOS_Heptosyltrfase"/>
</dbReference>
<dbReference type="GO" id="GO:0005829">
    <property type="term" value="C:cytosol"/>
    <property type="evidence" value="ECO:0007669"/>
    <property type="project" value="TreeGrafter"/>
</dbReference>
<reference evidence="4 5" key="1">
    <citation type="journal article" date="2012" name="Stand. Genomic Sci.">
        <title>Genome sequence of the soil bacterium Saccharomonospora azurea type strain (NA-128(T)).</title>
        <authorList>
            <person name="Klenk H.P."/>
            <person name="Held B."/>
            <person name="Lucas S."/>
            <person name="Lapidus A."/>
            <person name="Copeland A."/>
            <person name="Hammon N."/>
            <person name="Pitluck S."/>
            <person name="Goodwin L.A."/>
            <person name="Han C."/>
            <person name="Tapia R."/>
            <person name="Brambilla E.M."/>
            <person name="Potter G."/>
            <person name="Land M."/>
            <person name="Ivanova N."/>
            <person name="Rohde M."/>
            <person name="Goker M."/>
            <person name="Detter J.C."/>
            <person name="Kyrpides N.C."/>
            <person name="Woyke T."/>
        </authorList>
    </citation>
    <scope>NUCLEOTIDE SEQUENCE [LARGE SCALE GENOMIC DNA]</scope>
    <source>
        <strain evidence="4 5">NA-128</strain>
    </source>
</reference>
<dbReference type="InterPro" id="IPR002201">
    <property type="entry name" value="Glyco_trans_9"/>
</dbReference>
<dbReference type="Proteomes" id="UP000004705">
    <property type="component" value="Chromosome"/>
</dbReference>
<dbReference type="EMBL" id="CM001466">
    <property type="protein sequence ID" value="EHY90838.1"/>
    <property type="molecule type" value="Genomic_DNA"/>
</dbReference>
<dbReference type="AlphaFoldDB" id="H8GCR5"/>
<evidence type="ECO:0000313" key="5">
    <source>
        <dbReference type="Proteomes" id="UP000004705"/>
    </source>
</evidence>
<feature type="region of interest" description="Disordered" evidence="3">
    <location>
        <begin position="309"/>
        <end position="332"/>
    </location>
</feature>